<sequence>MSKRRRSPSPNSPTKSRSSSKMEQGYFNLRRRSPVSLIAFYDGTGKDIKGRSLAEILQWPASRLESCHDYIQTLFPLPEKSAFNDPAPIIDKEVFEAFRTRMELRGRMRDSFERIMWFYGFQLQRDANGKLEVCPGPNFPKHSRHWHTGFNHNHLRITRIIRSLRVLGLEEEALAFYNAVAGANKISPKSRMFWARAAHRPLNIPPDLDEEDADEADERLGPKFLWDFEQKQKAEDKAREEAQNKTKAGVQEGASGAVTEETGRRADAIDETDQSPETVSEKSKDNKAGSIPSVKDDEDDNS</sequence>
<dbReference type="InterPro" id="IPR006757">
    <property type="entry name" value="OGF_rcpt"/>
</dbReference>
<comment type="similarity">
    <text evidence="1">Belongs to the opioid growth factor receptor family.</text>
</comment>
<dbReference type="EMBL" id="KZ679007">
    <property type="protein sequence ID" value="PSS25071.1"/>
    <property type="molecule type" value="Genomic_DNA"/>
</dbReference>
<dbReference type="PANTHER" id="PTHR14015">
    <property type="entry name" value="OPIOID GROWTH FACTOR RECEPTOR OGFR ZETA-TYPE OPIOID RECEPTOR"/>
    <property type="match status" value="1"/>
</dbReference>
<dbReference type="InParanoid" id="A0A2T3B9R4"/>
<organism evidence="4 5">
    <name type="scientific">Amorphotheca resinae ATCC 22711</name>
    <dbReference type="NCBI Taxonomy" id="857342"/>
    <lineage>
        <taxon>Eukaryota</taxon>
        <taxon>Fungi</taxon>
        <taxon>Dikarya</taxon>
        <taxon>Ascomycota</taxon>
        <taxon>Pezizomycotina</taxon>
        <taxon>Leotiomycetes</taxon>
        <taxon>Helotiales</taxon>
        <taxon>Amorphothecaceae</taxon>
        <taxon>Amorphotheca</taxon>
    </lineage>
</organism>
<dbReference type="GO" id="GO:0140625">
    <property type="term" value="F:opioid growth factor receptor activity"/>
    <property type="evidence" value="ECO:0007669"/>
    <property type="project" value="InterPro"/>
</dbReference>
<dbReference type="GeneID" id="36574335"/>
<dbReference type="RefSeq" id="XP_024723670.1">
    <property type="nucleotide sequence ID" value="XM_024866254.1"/>
</dbReference>
<name>A0A2T3B9R4_AMORE</name>
<feature type="compositionally biased region" description="Basic and acidic residues" evidence="2">
    <location>
        <begin position="232"/>
        <end position="244"/>
    </location>
</feature>
<dbReference type="InterPro" id="IPR039574">
    <property type="entry name" value="OGFr"/>
</dbReference>
<protein>
    <recommendedName>
        <fullName evidence="3">Opioid growth factor receptor (OGFr) conserved domain-containing protein</fullName>
    </recommendedName>
</protein>
<proteinExistence type="inferred from homology"/>
<feature type="region of interest" description="Disordered" evidence="2">
    <location>
        <begin position="1"/>
        <end position="23"/>
    </location>
</feature>
<dbReference type="AlphaFoldDB" id="A0A2T3B9R4"/>
<evidence type="ECO:0000313" key="4">
    <source>
        <dbReference type="EMBL" id="PSS25071.1"/>
    </source>
</evidence>
<evidence type="ECO:0000313" key="5">
    <source>
        <dbReference type="Proteomes" id="UP000241818"/>
    </source>
</evidence>
<dbReference type="OrthoDB" id="9030204at2759"/>
<accession>A0A2T3B9R4</accession>
<gene>
    <name evidence="4" type="ORF">M430DRAFT_32913</name>
</gene>
<dbReference type="Pfam" id="PF04664">
    <property type="entry name" value="OGFr_N"/>
    <property type="match status" value="1"/>
</dbReference>
<keyword evidence="5" id="KW-1185">Reference proteome</keyword>
<dbReference type="GO" id="GO:0016020">
    <property type="term" value="C:membrane"/>
    <property type="evidence" value="ECO:0007669"/>
    <property type="project" value="InterPro"/>
</dbReference>
<dbReference type="PANTHER" id="PTHR14015:SF2">
    <property type="entry name" value="OPIOID GROWTH FACTOR RECEPTOR (OGFR) CONSERVED DOMAIN-CONTAINING PROTEIN"/>
    <property type="match status" value="1"/>
</dbReference>
<dbReference type="STRING" id="857342.A0A2T3B9R4"/>
<dbReference type="Proteomes" id="UP000241818">
    <property type="component" value="Unassembled WGS sequence"/>
</dbReference>
<evidence type="ECO:0000256" key="1">
    <source>
        <dbReference type="ARBA" id="ARBA00010365"/>
    </source>
</evidence>
<feature type="region of interest" description="Disordered" evidence="2">
    <location>
        <begin position="232"/>
        <end position="302"/>
    </location>
</feature>
<evidence type="ECO:0000256" key="2">
    <source>
        <dbReference type="SAM" id="MobiDB-lite"/>
    </source>
</evidence>
<reference evidence="4 5" key="1">
    <citation type="journal article" date="2018" name="New Phytol.">
        <title>Comparative genomics and transcriptomics depict ericoid mycorrhizal fungi as versatile saprotrophs and plant mutualists.</title>
        <authorList>
            <person name="Martino E."/>
            <person name="Morin E."/>
            <person name="Grelet G.A."/>
            <person name="Kuo A."/>
            <person name="Kohler A."/>
            <person name="Daghino S."/>
            <person name="Barry K.W."/>
            <person name="Cichocki N."/>
            <person name="Clum A."/>
            <person name="Dockter R.B."/>
            <person name="Hainaut M."/>
            <person name="Kuo R.C."/>
            <person name="LaButti K."/>
            <person name="Lindahl B.D."/>
            <person name="Lindquist E.A."/>
            <person name="Lipzen A."/>
            <person name="Khouja H.R."/>
            <person name="Magnuson J."/>
            <person name="Murat C."/>
            <person name="Ohm R.A."/>
            <person name="Singer S.W."/>
            <person name="Spatafora J.W."/>
            <person name="Wang M."/>
            <person name="Veneault-Fourrey C."/>
            <person name="Henrissat B."/>
            <person name="Grigoriev I.V."/>
            <person name="Martin F.M."/>
            <person name="Perotto S."/>
        </authorList>
    </citation>
    <scope>NUCLEOTIDE SEQUENCE [LARGE SCALE GENOMIC DNA]</scope>
    <source>
        <strain evidence="4 5">ATCC 22711</strain>
    </source>
</reference>
<evidence type="ECO:0000259" key="3">
    <source>
        <dbReference type="Pfam" id="PF04664"/>
    </source>
</evidence>
<feature type="domain" description="Opioid growth factor receptor (OGFr) conserved" evidence="3">
    <location>
        <begin position="62"/>
        <end position="171"/>
    </location>
</feature>
<feature type="compositionally biased region" description="Low complexity" evidence="2">
    <location>
        <begin position="8"/>
        <end position="21"/>
    </location>
</feature>